<dbReference type="PRINTS" id="PR01874">
    <property type="entry name" value="DNAREPAIRADA"/>
</dbReference>
<dbReference type="SMART" id="SM00382">
    <property type="entry name" value="AAA"/>
    <property type="match status" value="2"/>
</dbReference>
<dbReference type="EMBL" id="PDEQ01000006">
    <property type="protein sequence ID" value="PEN12758.1"/>
    <property type="molecule type" value="Genomic_DNA"/>
</dbReference>
<sequence>MATPGASRRVPTGIEGLDAILRGGLPRGEVFLVQGTPGTGKTLLSIQFLRAGVENGESCLFISLSQSAEGLRRNVGGAGLSLEGIRVHDDLPVEAPGSVEQEQVIFHDEHVEFDETVRALTEAVERAEPDRVVFDGIGYLRLLVRSAAQYRRQLLALRRFFSSRDITVMLTDDQSVVPGEDVLQSLVYGALLLEQTRTNYGDTRRELHIVKLRGTDHASGTHEFRISTGGLKVFPRLRSHHVSSSEQNEALTSGIESLDNLLGGGLQEGTSCLILGPVGTGKTSLATLYADAAARRNHSSAVFLFDERPEIFVRRSEALGMPITQHVEEGRVSLHAVMSGEITPGEFAYSVSREVRERDVRVVIIDTLTGYLSAMPDQRHLITKIQDLLTYLSRQGVLTILVVAQHGVIGEQSQHQNQLRGPIDISYLADAILTTQHFEIDGALRRAVSVYKKRYGAHERRIRELFIEDGLIKVGAPMTEAVGTLLGHSLEAGTDASDDDT</sequence>
<organism evidence="8 9">
    <name type="scientific">Longibacter salinarum</name>
    <dbReference type="NCBI Taxonomy" id="1850348"/>
    <lineage>
        <taxon>Bacteria</taxon>
        <taxon>Pseudomonadati</taxon>
        <taxon>Rhodothermota</taxon>
        <taxon>Rhodothermia</taxon>
        <taxon>Rhodothermales</taxon>
        <taxon>Salisaetaceae</taxon>
        <taxon>Longibacter</taxon>
    </lineage>
</organism>
<comment type="caution">
    <text evidence="8">The sequence shown here is derived from an EMBL/GenBank/DDBJ whole genome shotgun (WGS) entry which is preliminary data.</text>
</comment>
<dbReference type="InterPro" id="IPR030665">
    <property type="entry name" value="KaiC"/>
</dbReference>
<evidence type="ECO:0000256" key="2">
    <source>
        <dbReference type="ARBA" id="ARBA00022553"/>
    </source>
</evidence>
<dbReference type="InterPro" id="IPR027417">
    <property type="entry name" value="P-loop_NTPase"/>
</dbReference>
<feature type="domain" description="KaiC" evidence="7">
    <location>
        <begin position="249"/>
        <end position="492"/>
    </location>
</feature>
<dbReference type="PANTHER" id="PTHR42926:SF1">
    <property type="entry name" value="CIRCADIAN CLOCK OSCILLATOR PROTEIN KAIC 1"/>
    <property type="match status" value="1"/>
</dbReference>
<keyword evidence="5" id="KW-0418">Kinase</keyword>
<protein>
    <recommendedName>
        <fullName evidence="1">non-specific serine/threonine protein kinase</fullName>
        <ecNumber evidence="1">2.7.11.1</ecNumber>
    </recommendedName>
</protein>
<evidence type="ECO:0000256" key="4">
    <source>
        <dbReference type="ARBA" id="ARBA00022737"/>
    </source>
</evidence>
<accession>A0A2A8CWJ4</accession>
<dbReference type="Gene3D" id="3.40.50.300">
    <property type="entry name" value="P-loop containing nucleotide triphosphate hydrolases"/>
    <property type="match status" value="2"/>
</dbReference>
<dbReference type="GO" id="GO:0004674">
    <property type="term" value="F:protein serine/threonine kinase activity"/>
    <property type="evidence" value="ECO:0007669"/>
    <property type="project" value="UniProtKB-EC"/>
</dbReference>
<dbReference type="InterPro" id="IPR051347">
    <property type="entry name" value="Circadian_clock_KaiC-rel"/>
</dbReference>
<dbReference type="OrthoDB" id="9783783at2"/>
<dbReference type="RefSeq" id="WP_098076092.1">
    <property type="nucleotide sequence ID" value="NZ_PDEQ01000006.1"/>
</dbReference>
<feature type="domain" description="KaiC" evidence="7">
    <location>
        <begin position="8"/>
        <end position="247"/>
    </location>
</feature>
<proteinExistence type="predicted"/>
<keyword evidence="2" id="KW-0597">Phosphoprotein</keyword>
<dbReference type="EC" id="2.7.11.1" evidence="1"/>
<dbReference type="GO" id="GO:0005524">
    <property type="term" value="F:ATP binding"/>
    <property type="evidence" value="ECO:0007669"/>
    <property type="project" value="InterPro"/>
</dbReference>
<evidence type="ECO:0000256" key="3">
    <source>
        <dbReference type="ARBA" id="ARBA00022679"/>
    </source>
</evidence>
<dbReference type="PIRSF" id="PIRSF039117">
    <property type="entry name" value="KaiC"/>
    <property type="match status" value="1"/>
</dbReference>
<evidence type="ECO:0000256" key="1">
    <source>
        <dbReference type="ARBA" id="ARBA00012513"/>
    </source>
</evidence>
<keyword evidence="3" id="KW-0808">Transferase</keyword>
<evidence type="ECO:0000256" key="6">
    <source>
        <dbReference type="ARBA" id="ARBA00022801"/>
    </source>
</evidence>
<dbReference type="Pfam" id="PF06745">
    <property type="entry name" value="ATPase"/>
    <property type="match status" value="2"/>
</dbReference>
<evidence type="ECO:0000313" key="9">
    <source>
        <dbReference type="Proteomes" id="UP000220102"/>
    </source>
</evidence>
<keyword evidence="6" id="KW-0378">Hydrolase</keyword>
<dbReference type="InterPro" id="IPR014774">
    <property type="entry name" value="KaiC-like_dom"/>
</dbReference>
<keyword evidence="4" id="KW-0677">Repeat</keyword>
<dbReference type="PROSITE" id="PS51146">
    <property type="entry name" value="KAIC"/>
    <property type="match status" value="2"/>
</dbReference>
<dbReference type="InterPro" id="IPR003593">
    <property type="entry name" value="AAA+_ATPase"/>
</dbReference>
<name>A0A2A8CWJ4_9BACT</name>
<evidence type="ECO:0000259" key="7">
    <source>
        <dbReference type="PROSITE" id="PS51146"/>
    </source>
</evidence>
<keyword evidence="9" id="KW-1185">Reference proteome</keyword>
<dbReference type="SUPFAM" id="SSF52540">
    <property type="entry name" value="P-loop containing nucleoside triphosphate hydrolases"/>
    <property type="match status" value="2"/>
</dbReference>
<gene>
    <name evidence="8" type="ORF">CRI94_12100</name>
</gene>
<dbReference type="Proteomes" id="UP000220102">
    <property type="component" value="Unassembled WGS sequence"/>
</dbReference>
<reference evidence="8 9" key="1">
    <citation type="submission" date="2017-10" db="EMBL/GenBank/DDBJ databases">
        <title>Draft genome of Longibacter Salinarum.</title>
        <authorList>
            <person name="Goh K.M."/>
            <person name="Shamsir M.S."/>
            <person name="Lim S.W."/>
        </authorList>
    </citation>
    <scope>NUCLEOTIDE SEQUENCE [LARGE SCALE GENOMIC DNA]</scope>
    <source>
        <strain evidence="8 9">KCTC 52045</strain>
    </source>
</reference>
<dbReference type="PANTHER" id="PTHR42926">
    <property type="match status" value="1"/>
</dbReference>
<dbReference type="AlphaFoldDB" id="A0A2A8CWJ4"/>
<dbReference type="GO" id="GO:0016787">
    <property type="term" value="F:hydrolase activity"/>
    <property type="evidence" value="ECO:0007669"/>
    <property type="project" value="UniProtKB-KW"/>
</dbReference>
<evidence type="ECO:0000256" key="5">
    <source>
        <dbReference type="ARBA" id="ARBA00022777"/>
    </source>
</evidence>
<evidence type="ECO:0000313" key="8">
    <source>
        <dbReference type="EMBL" id="PEN12758.1"/>
    </source>
</evidence>
<dbReference type="InterPro" id="IPR010624">
    <property type="entry name" value="KaiC_dom"/>
</dbReference>